<feature type="chain" id="PRO_5012260195" evidence="2">
    <location>
        <begin position="19"/>
        <end position="185"/>
    </location>
</feature>
<evidence type="ECO:0000313" key="4">
    <source>
        <dbReference type="Proteomes" id="UP000193240"/>
    </source>
</evidence>
<feature type="signal peptide" evidence="2">
    <location>
        <begin position="1"/>
        <end position="18"/>
    </location>
</feature>
<keyword evidence="1" id="KW-1133">Transmembrane helix</keyword>
<gene>
    <name evidence="3" type="ORF">B5807_10948</name>
</gene>
<evidence type="ECO:0000313" key="3">
    <source>
        <dbReference type="EMBL" id="OSS44570.1"/>
    </source>
</evidence>
<keyword evidence="1" id="KW-0472">Membrane</keyword>
<dbReference type="Proteomes" id="UP000193240">
    <property type="component" value="Unassembled WGS sequence"/>
</dbReference>
<organism evidence="3 4">
    <name type="scientific">Epicoccum nigrum</name>
    <name type="common">Soil fungus</name>
    <name type="synonym">Epicoccum purpurascens</name>
    <dbReference type="NCBI Taxonomy" id="105696"/>
    <lineage>
        <taxon>Eukaryota</taxon>
        <taxon>Fungi</taxon>
        <taxon>Dikarya</taxon>
        <taxon>Ascomycota</taxon>
        <taxon>Pezizomycotina</taxon>
        <taxon>Dothideomycetes</taxon>
        <taxon>Pleosporomycetidae</taxon>
        <taxon>Pleosporales</taxon>
        <taxon>Pleosporineae</taxon>
        <taxon>Didymellaceae</taxon>
        <taxon>Epicoccum</taxon>
    </lineage>
</organism>
<protein>
    <submittedName>
        <fullName evidence="3">Uncharacterized protein</fullName>
    </submittedName>
</protein>
<dbReference type="OMA" id="QCRCLTF"/>
<evidence type="ECO:0000256" key="2">
    <source>
        <dbReference type="SAM" id="SignalP"/>
    </source>
</evidence>
<dbReference type="EMBL" id="KZ107857">
    <property type="protein sequence ID" value="OSS44570.1"/>
    <property type="molecule type" value="Genomic_DNA"/>
</dbReference>
<keyword evidence="2" id="KW-0732">Signal</keyword>
<proteinExistence type="predicted"/>
<accession>A0A1Y2LLH5</accession>
<feature type="transmembrane region" description="Helical" evidence="1">
    <location>
        <begin position="146"/>
        <end position="165"/>
    </location>
</feature>
<reference evidence="3 4" key="1">
    <citation type="journal article" date="2017" name="Genome Announc.">
        <title>Genome sequence of the saprophytic ascomycete Epicoccum nigrum ICMP 19927 strain isolated from New Zealand.</title>
        <authorList>
            <person name="Fokin M."/>
            <person name="Fleetwood D."/>
            <person name="Weir B.S."/>
            <person name="Villas-Boas S.G."/>
        </authorList>
    </citation>
    <scope>NUCLEOTIDE SEQUENCE [LARGE SCALE GENOMIC DNA]</scope>
    <source>
        <strain evidence="3 4">ICMP 19927</strain>
    </source>
</reference>
<sequence length="185" mass="20756">MVKLSTILSGLSAGFAFASPVRENREYRLEDIQCRCLTFRPNERPTSCNFLESKGFGWRSAYTLASQYDIQVQFASKSCISRVLSISTPLPNDLLHIVTLGDAQSASSETTVDVSQNKIVCGFDEEVRQLSHYQEYEATSHFAGQVIAWLMLLIIVYAAGEYIWTTCASRNRVIKLKGEEKLLKA</sequence>
<dbReference type="InParanoid" id="A0A1Y2LLH5"/>
<name>A0A1Y2LLH5_EPING</name>
<keyword evidence="1" id="KW-0812">Transmembrane</keyword>
<dbReference type="AlphaFoldDB" id="A0A1Y2LLH5"/>
<keyword evidence="4" id="KW-1185">Reference proteome</keyword>
<evidence type="ECO:0000256" key="1">
    <source>
        <dbReference type="SAM" id="Phobius"/>
    </source>
</evidence>